<feature type="coiled-coil region" evidence="1">
    <location>
        <begin position="229"/>
        <end position="277"/>
    </location>
</feature>
<dbReference type="AlphaFoldDB" id="A0A9Q9FF50"/>
<dbReference type="EMBL" id="CP071250">
    <property type="protein sequence ID" value="UUF08217.1"/>
    <property type="molecule type" value="Genomic_DNA"/>
</dbReference>
<gene>
    <name evidence="3" type="ORF">J0J69_05685</name>
    <name evidence="4" type="ORF">J0J70_11660</name>
</gene>
<proteinExistence type="predicted"/>
<feature type="transmembrane region" description="Helical" evidence="2">
    <location>
        <begin position="107"/>
        <end position="125"/>
    </location>
</feature>
<keyword evidence="2" id="KW-0472">Membrane</keyword>
<evidence type="ECO:0000256" key="2">
    <source>
        <dbReference type="SAM" id="Phobius"/>
    </source>
</evidence>
<feature type="coiled-coil region" evidence="1">
    <location>
        <begin position="166"/>
        <end position="193"/>
    </location>
</feature>
<feature type="transmembrane region" description="Helical" evidence="2">
    <location>
        <begin position="84"/>
        <end position="101"/>
    </location>
</feature>
<accession>A0A9Q9FF50</accession>
<dbReference type="RefSeq" id="WP_212724703.1">
    <property type="nucleotide sequence ID" value="NZ_CP071249.1"/>
</dbReference>
<evidence type="ECO:0000313" key="6">
    <source>
        <dbReference type="Proteomes" id="UP001058072"/>
    </source>
</evidence>
<evidence type="ECO:0000313" key="4">
    <source>
        <dbReference type="EMBL" id="UUF08217.1"/>
    </source>
</evidence>
<keyword evidence="2" id="KW-0812">Transmembrane</keyword>
<dbReference type="Proteomes" id="UP001058016">
    <property type="component" value="Chromosome"/>
</dbReference>
<dbReference type="EMBL" id="CP071249">
    <property type="protein sequence ID" value="UUF06987.1"/>
    <property type="molecule type" value="Genomic_DNA"/>
</dbReference>
<keyword evidence="2" id="KW-1133">Transmembrane helix</keyword>
<evidence type="ECO:0000313" key="3">
    <source>
        <dbReference type="EMBL" id="UUF06987.1"/>
    </source>
</evidence>
<evidence type="ECO:0000313" key="5">
    <source>
        <dbReference type="Proteomes" id="UP001058016"/>
    </source>
</evidence>
<evidence type="ECO:0000256" key="1">
    <source>
        <dbReference type="SAM" id="Coils"/>
    </source>
</evidence>
<dbReference type="Proteomes" id="UP001058072">
    <property type="component" value="Chromosome"/>
</dbReference>
<keyword evidence="5" id="KW-1185">Reference proteome</keyword>
<protein>
    <submittedName>
        <fullName evidence="4">Uncharacterized protein</fullName>
    </submittedName>
</protein>
<name>A0A9Q9FF50_9FIRM</name>
<organism evidence="4 6">
    <name type="scientific">Turicibacter bilis</name>
    <dbReference type="NCBI Taxonomy" id="2735723"/>
    <lineage>
        <taxon>Bacteria</taxon>
        <taxon>Bacillati</taxon>
        <taxon>Bacillota</taxon>
        <taxon>Erysipelotrichia</taxon>
        <taxon>Erysipelotrichales</taxon>
        <taxon>Turicibacteraceae</taxon>
        <taxon>Turicibacter</taxon>
    </lineage>
</organism>
<sequence>MVEVNGLSKDEIIANLWLTDEMINEIEIVKREIDKKKASLDSTIVATEQEHLKAVETKYYDSSEYKAHQDYNGLIEKLKDFKGVAILIDLIVCVLLSYALIIFNVNFLYVILLFIITVVIFYLLYQQGTKYYLNKQKPAPIPSLESVIEEVKMSYEYQQIPNSLLANHMRDEMKKLNQQLSELEATLIEKTVLPEIYRMRAKEVVWYLENLMADNLKEALAALVEGDHREQVKQMIEEQNQEINQLKDITAKLMEHNQKLAHKLEQQRQQLVELENRKK</sequence>
<keyword evidence="1" id="KW-0175">Coiled coil</keyword>
<reference evidence="4 5" key="1">
    <citation type="submission" date="2021-03" db="EMBL/GenBank/DDBJ databases">
        <title>Comparative Genomics and Metabolomics in the genus Turicibacter.</title>
        <authorList>
            <person name="Maki J."/>
            <person name="Looft T."/>
        </authorList>
    </citation>
    <scope>NUCLEOTIDE SEQUENCE</scope>
    <source>
        <strain evidence="4">ISU324</strain>
        <strain evidence="3 5">MMM721</strain>
    </source>
</reference>